<feature type="transmembrane region" description="Helical" evidence="6">
    <location>
        <begin position="45"/>
        <end position="65"/>
    </location>
</feature>
<reference evidence="7" key="1">
    <citation type="submission" date="2022-11" db="EMBL/GenBank/DDBJ databases">
        <title>Genome Resource of Sclerotinia nivalis Strain SnTB1, a Plant Pathogen Isolated from American Ginseng.</title>
        <authorList>
            <person name="Fan S."/>
        </authorList>
    </citation>
    <scope>NUCLEOTIDE SEQUENCE</scope>
    <source>
        <strain evidence="7">SnTB1</strain>
    </source>
</reference>
<dbReference type="PANTHER" id="PTHR31123">
    <property type="entry name" value="ACCUMULATION OF DYADS PROTEIN 2-RELATED"/>
    <property type="match status" value="1"/>
</dbReference>
<feature type="transmembrane region" description="Helical" evidence="6">
    <location>
        <begin position="157"/>
        <end position="178"/>
    </location>
</feature>
<keyword evidence="3 6" id="KW-0812">Transmembrane</keyword>
<dbReference type="PANTHER" id="PTHR31123:SF7">
    <property type="entry name" value="MARVEL DOMAIN-CONTAINING PROTEIN"/>
    <property type="match status" value="1"/>
</dbReference>
<dbReference type="AlphaFoldDB" id="A0A9X0DFD1"/>
<dbReference type="OrthoDB" id="3648309at2759"/>
<comment type="subcellular location">
    <subcellularLocation>
        <location evidence="1">Membrane</location>
        <topology evidence="1">Multi-pass membrane protein</topology>
    </subcellularLocation>
</comment>
<name>A0A9X0DFD1_9HELO</name>
<evidence type="ECO:0000256" key="6">
    <source>
        <dbReference type="SAM" id="Phobius"/>
    </source>
</evidence>
<keyword evidence="5 6" id="KW-0472">Membrane</keyword>
<organism evidence="7 8">
    <name type="scientific">Sclerotinia nivalis</name>
    <dbReference type="NCBI Taxonomy" id="352851"/>
    <lineage>
        <taxon>Eukaryota</taxon>
        <taxon>Fungi</taxon>
        <taxon>Dikarya</taxon>
        <taxon>Ascomycota</taxon>
        <taxon>Pezizomycotina</taxon>
        <taxon>Leotiomycetes</taxon>
        <taxon>Helotiales</taxon>
        <taxon>Sclerotiniaceae</taxon>
        <taxon>Sclerotinia</taxon>
    </lineage>
</organism>
<proteinExistence type="inferred from homology"/>
<sequence length="252" mass="27260">MVDTIGSTDIEGGGCVKDTKVQRLRGYPIQVVSQPFGSTIGNPSALAIVAFATTLAALSCIGMVISSQWELVRGNSYGYTVLSAFGLFYAGFGALDIPFLGITAAYGNDTVQYNNAVGFFVLCGFPRTIDGETAKLTTKVWSVFNLFFLIDSFPINLVYIAMYFFIQFAFTLVSASYFSAADGNATTATALEKTAGAFAFIAGILGYYTAGHLMCQEALLFDFPVGDTSRFFMIKLNDEKPVPQHHERESKS</sequence>
<comment type="caution">
    <text evidence="7">The sequence shown here is derived from an EMBL/GenBank/DDBJ whole genome shotgun (WGS) entry which is preliminary data.</text>
</comment>
<comment type="similarity">
    <text evidence="2">Belongs to the acetate uptake transporter (AceTr) (TC 2.A.96) family.</text>
</comment>
<gene>
    <name evidence="7" type="ORF">OCU04_011734</name>
</gene>
<dbReference type="Pfam" id="PF01184">
    <property type="entry name" value="Gpr1_Fun34_YaaH"/>
    <property type="match status" value="2"/>
</dbReference>
<dbReference type="GO" id="GO:0015123">
    <property type="term" value="F:acetate transmembrane transporter activity"/>
    <property type="evidence" value="ECO:0007669"/>
    <property type="project" value="TreeGrafter"/>
</dbReference>
<evidence type="ECO:0000313" key="8">
    <source>
        <dbReference type="Proteomes" id="UP001152300"/>
    </source>
</evidence>
<dbReference type="InterPro" id="IPR000791">
    <property type="entry name" value="Gpr1/Fun34/SatP-like"/>
</dbReference>
<evidence type="ECO:0000256" key="2">
    <source>
        <dbReference type="ARBA" id="ARBA00005587"/>
    </source>
</evidence>
<evidence type="ECO:0000313" key="7">
    <source>
        <dbReference type="EMBL" id="KAJ8058743.1"/>
    </source>
</evidence>
<keyword evidence="4 6" id="KW-1133">Transmembrane helix</keyword>
<dbReference type="EMBL" id="JAPEIS010000015">
    <property type="protein sequence ID" value="KAJ8058743.1"/>
    <property type="molecule type" value="Genomic_DNA"/>
</dbReference>
<accession>A0A9X0DFD1</accession>
<evidence type="ECO:0000256" key="3">
    <source>
        <dbReference type="ARBA" id="ARBA00022692"/>
    </source>
</evidence>
<evidence type="ECO:0000256" key="5">
    <source>
        <dbReference type="ARBA" id="ARBA00023136"/>
    </source>
</evidence>
<dbReference type="GO" id="GO:0005886">
    <property type="term" value="C:plasma membrane"/>
    <property type="evidence" value="ECO:0007669"/>
    <property type="project" value="TreeGrafter"/>
</dbReference>
<evidence type="ECO:0000256" key="4">
    <source>
        <dbReference type="ARBA" id="ARBA00022989"/>
    </source>
</evidence>
<protein>
    <submittedName>
        <fullName evidence="7">Uncharacterized protein</fullName>
    </submittedName>
</protein>
<evidence type="ECO:0000256" key="1">
    <source>
        <dbReference type="ARBA" id="ARBA00004141"/>
    </source>
</evidence>
<dbReference type="Proteomes" id="UP001152300">
    <property type="component" value="Unassembled WGS sequence"/>
</dbReference>
<dbReference type="InterPro" id="IPR051633">
    <property type="entry name" value="AceTr"/>
</dbReference>
<feature type="transmembrane region" description="Helical" evidence="6">
    <location>
        <begin position="190"/>
        <end position="210"/>
    </location>
</feature>
<feature type="transmembrane region" description="Helical" evidence="6">
    <location>
        <begin position="77"/>
        <end position="95"/>
    </location>
</feature>
<keyword evidence="8" id="KW-1185">Reference proteome</keyword>